<sequence>MPKDPKMKSLFWGIIAGAAMAGFYLTIMLLTMPPSAVWLNFLAVWYLILAIIIGFGVQIGLWVYLKNCGMNHTNGAVPGASGTMSGTAMVACCAHHLADVLPILGVSGATIFLAQYQKSFLILGVSINLLGIAYMLCLSQKNKKIMSKLIKKEMVV</sequence>
<gene>
    <name evidence="2" type="ORF">A2744_04635</name>
</gene>
<keyword evidence="1" id="KW-0472">Membrane</keyword>
<evidence type="ECO:0000313" key="3">
    <source>
        <dbReference type="Proteomes" id="UP000178240"/>
    </source>
</evidence>
<dbReference type="EMBL" id="MHIE01000006">
    <property type="protein sequence ID" value="OGY46250.1"/>
    <property type="molecule type" value="Genomic_DNA"/>
</dbReference>
<comment type="caution">
    <text evidence="2">The sequence shown here is derived from an EMBL/GenBank/DDBJ whole genome shotgun (WGS) entry which is preliminary data.</text>
</comment>
<keyword evidence="1" id="KW-1133">Transmembrane helix</keyword>
<proteinExistence type="predicted"/>
<evidence type="ECO:0000256" key="1">
    <source>
        <dbReference type="SAM" id="Phobius"/>
    </source>
</evidence>
<accession>A0A1G1Y3A9</accession>
<feature type="transmembrane region" description="Helical" evidence="1">
    <location>
        <begin position="120"/>
        <end position="138"/>
    </location>
</feature>
<dbReference type="Proteomes" id="UP000178240">
    <property type="component" value="Unassembled WGS sequence"/>
</dbReference>
<organism evidence="2 3">
    <name type="scientific">Candidatus Buchananbacteria bacterium RIFCSPHIGHO2_01_FULL_44_11</name>
    <dbReference type="NCBI Taxonomy" id="1797535"/>
    <lineage>
        <taxon>Bacteria</taxon>
        <taxon>Candidatus Buchananiibacteriota</taxon>
    </lineage>
</organism>
<feature type="transmembrane region" description="Helical" evidence="1">
    <location>
        <begin position="86"/>
        <end position="114"/>
    </location>
</feature>
<keyword evidence="1" id="KW-0812">Transmembrane</keyword>
<protein>
    <submittedName>
        <fullName evidence="2">Uncharacterized protein</fullName>
    </submittedName>
</protein>
<dbReference type="STRING" id="1797535.A2744_04635"/>
<reference evidence="2 3" key="1">
    <citation type="journal article" date="2016" name="Nat. Commun.">
        <title>Thousands of microbial genomes shed light on interconnected biogeochemical processes in an aquifer system.</title>
        <authorList>
            <person name="Anantharaman K."/>
            <person name="Brown C.T."/>
            <person name="Hug L.A."/>
            <person name="Sharon I."/>
            <person name="Castelle C.J."/>
            <person name="Probst A.J."/>
            <person name="Thomas B.C."/>
            <person name="Singh A."/>
            <person name="Wilkins M.J."/>
            <person name="Karaoz U."/>
            <person name="Brodie E.L."/>
            <person name="Williams K.H."/>
            <person name="Hubbard S.S."/>
            <person name="Banfield J.F."/>
        </authorList>
    </citation>
    <scope>NUCLEOTIDE SEQUENCE [LARGE SCALE GENOMIC DNA]</scope>
</reference>
<dbReference type="AlphaFoldDB" id="A0A1G1Y3A9"/>
<name>A0A1G1Y3A9_9BACT</name>
<feature type="transmembrane region" description="Helical" evidence="1">
    <location>
        <begin position="44"/>
        <end position="65"/>
    </location>
</feature>
<evidence type="ECO:0000313" key="2">
    <source>
        <dbReference type="EMBL" id="OGY46250.1"/>
    </source>
</evidence>
<feature type="transmembrane region" description="Helical" evidence="1">
    <location>
        <begin position="12"/>
        <end position="32"/>
    </location>
</feature>